<organism evidence="7">
    <name type="scientific">Chromera velia CCMP2878</name>
    <dbReference type="NCBI Taxonomy" id="1169474"/>
    <lineage>
        <taxon>Eukaryota</taxon>
        <taxon>Sar</taxon>
        <taxon>Alveolata</taxon>
        <taxon>Colpodellida</taxon>
        <taxon>Chromeraceae</taxon>
        <taxon>Chromera</taxon>
    </lineage>
</organism>
<evidence type="ECO:0008006" key="8">
    <source>
        <dbReference type="Google" id="ProtNLM"/>
    </source>
</evidence>
<feature type="compositionally biased region" description="Low complexity" evidence="6">
    <location>
        <begin position="514"/>
        <end position="531"/>
    </location>
</feature>
<dbReference type="Pfam" id="PF00743">
    <property type="entry name" value="FMO-like"/>
    <property type="match status" value="1"/>
</dbReference>
<accession>A0A0G4FQ04</accession>
<dbReference type="InterPro" id="IPR036188">
    <property type="entry name" value="FAD/NAD-bd_sf"/>
</dbReference>
<feature type="compositionally biased region" description="Low complexity" evidence="6">
    <location>
        <begin position="473"/>
        <end position="504"/>
    </location>
</feature>
<evidence type="ECO:0000313" key="7">
    <source>
        <dbReference type="EMBL" id="CEM16265.1"/>
    </source>
</evidence>
<dbReference type="GO" id="GO:0050660">
    <property type="term" value="F:flavin adenine dinucleotide binding"/>
    <property type="evidence" value="ECO:0007669"/>
    <property type="project" value="InterPro"/>
</dbReference>
<feature type="region of interest" description="Disordered" evidence="6">
    <location>
        <begin position="436"/>
        <end position="531"/>
    </location>
</feature>
<dbReference type="InterPro" id="IPR000960">
    <property type="entry name" value="Flavin_mOase"/>
</dbReference>
<protein>
    <recommendedName>
        <fullName evidence="8">Flavin-containing monooxygenase</fullName>
    </recommendedName>
</protein>
<keyword evidence="4" id="KW-0521">NADP</keyword>
<evidence type="ECO:0000256" key="4">
    <source>
        <dbReference type="ARBA" id="ARBA00022857"/>
    </source>
</evidence>
<gene>
    <name evidence="7" type="ORF">Cvel_18082</name>
</gene>
<feature type="compositionally biased region" description="Gly residues" evidence="6">
    <location>
        <begin position="445"/>
        <end position="454"/>
    </location>
</feature>
<feature type="region of interest" description="Disordered" evidence="6">
    <location>
        <begin position="604"/>
        <end position="647"/>
    </location>
</feature>
<dbReference type="SUPFAM" id="SSF51735">
    <property type="entry name" value="NAD(P)-binding Rossmann-fold domains"/>
    <property type="match status" value="1"/>
</dbReference>
<dbReference type="PhylomeDB" id="A0A0G4FQ04"/>
<dbReference type="SUPFAM" id="SSF51905">
    <property type="entry name" value="FAD/NAD(P)-binding domain"/>
    <property type="match status" value="1"/>
</dbReference>
<dbReference type="InterPro" id="IPR050346">
    <property type="entry name" value="FMO-like"/>
</dbReference>
<dbReference type="Gene3D" id="3.50.50.60">
    <property type="entry name" value="FAD/NAD(P)-binding domain"/>
    <property type="match status" value="1"/>
</dbReference>
<dbReference type="PRINTS" id="PR00370">
    <property type="entry name" value="FMOXYGENASE"/>
</dbReference>
<dbReference type="InterPro" id="IPR020946">
    <property type="entry name" value="Flavin_mOase-like"/>
</dbReference>
<sequence>MESDLRHFLSVRSGQKLKVAVIGAGAAGLCSAAVFDESGVADVTIFEKSGRVGGVWNHEKAGDHSTPMYRSLRTNIPKEIMQFPDEFHFEDTTPSFAPHAAVLKYLQTFCEKKQLGQKIRFNTPAQSVRRVKAKAGSGGKAEGGWVINGDTENIYDVVVVASGHYNEPYCPDLGPGKFRFTGPVMHSKDYDKPDVFKGERVLVVGARASGTDLAWEISRAAEKVVWSHPSFGPQGKERPSGLPENVHQAGNLVEVDEEGNATFVYTAPDGTENREVVHQVDRVIWATGYYFFYPFFDAEQEKEQAEGRGVEGEDRVIPHKSRWEGKETGGSIFESLTGHLWHAQHPDSLFFIGLPFNIIPFPMFFAQATAALRSSVMRPEVLRQLLEVFPEFPPQMSLEQFLYDQCLLEFASGDANRFCSLVEDVRAAGGPSAAAAKLKERAEGTAGGPQGQRRGGAAWLSRAVRREDPVQQSAAVSSPPSPGSASEPLAASGAAAAAANLAGADGETDSTVLSRSPPSSPEPFSASPTAAAVSAPAPLSAEVVGGGEAGSSLRLLPNLLVMQRVYNDSHDLRSGKPGTYRSSNYKVQWPERWPRPNRVLDRMQQAHGGGGKQTQEQGKAGEEGRGGDGRVIAATGGGAGAATAIAR</sequence>
<keyword evidence="5" id="KW-0560">Oxidoreductase</keyword>
<dbReference type="GO" id="GO:0004499">
    <property type="term" value="F:N,N-dimethylaniline monooxygenase activity"/>
    <property type="evidence" value="ECO:0007669"/>
    <property type="project" value="InterPro"/>
</dbReference>
<keyword evidence="2" id="KW-0285">Flavoprotein</keyword>
<dbReference type="EMBL" id="CDMZ01000530">
    <property type="protein sequence ID" value="CEM16265.1"/>
    <property type="molecule type" value="Genomic_DNA"/>
</dbReference>
<dbReference type="InterPro" id="IPR036291">
    <property type="entry name" value="NAD(P)-bd_dom_sf"/>
</dbReference>
<evidence type="ECO:0000256" key="5">
    <source>
        <dbReference type="ARBA" id="ARBA00023002"/>
    </source>
</evidence>
<feature type="compositionally biased region" description="Basic and acidic residues" evidence="6">
    <location>
        <begin position="619"/>
        <end position="628"/>
    </location>
</feature>
<reference evidence="7" key="1">
    <citation type="submission" date="2014-11" db="EMBL/GenBank/DDBJ databases">
        <authorList>
            <person name="Otto D Thomas"/>
            <person name="Naeem Raeece"/>
        </authorList>
    </citation>
    <scope>NUCLEOTIDE SEQUENCE</scope>
</reference>
<evidence type="ECO:0000256" key="6">
    <source>
        <dbReference type="SAM" id="MobiDB-lite"/>
    </source>
</evidence>
<keyword evidence="3" id="KW-0274">FAD</keyword>
<comment type="similarity">
    <text evidence="1">Belongs to the FMO family.</text>
</comment>
<dbReference type="AlphaFoldDB" id="A0A0G4FQ04"/>
<proteinExistence type="inferred from homology"/>
<dbReference type="GO" id="GO:0050661">
    <property type="term" value="F:NADP binding"/>
    <property type="evidence" value="ECO:0007669"/>
    <property type="project" value="InterPro"/>
</dbReference>
<evidence type="ECO:0000256" key="2">
    <source>
        <dbReference type="ARBA" id="ARBA00022630"/>
    </source>
</evidence>
<evidence type="ECO:0000256" key="1">
    <source>
        <dbReference type="ARBA" id="ARBA00009183"/>
    </source>
</evidence>
<dbReference type="PANTHER" id="PTHR23023">
    <property type="entry name" value="DIMETHYLANILINE MONOOXYGENASE"/>
    <property type="match status" value="1"/>
</dbReference>
<evidence type="ECO:0000256" key="3">
    <source>
        <dbReference type="ARBA" id="ARBA00022827"/>
    </source>
</evidence>
<name>A0A0G4FQ04_9ALVE</name>
<dbReference type="VEuPathDB" id="CryptoDB:Cvel_18082"/>